<dbReference type="SMART" id="SM00944">
    <property type="entry name" value="Pro-kuma_activ"/>
    <property type="match status" value="1"/>
</dbReference>
<feature type="domain" description="Peptidase S53" evidence="17">
    <location>
        <begin position="213"/>
        <end position="603"/>
    </location>
</feature>
<evidence type="ECO:0000256" key="9">
    <source>
        <dbReference type="ARBA" id="ARBA00022801"/>
    </source>
</evidence>
<reference evidence="18 19" key="1">
    <citation type="submission" date="2019-07" db="EMBL/GenBank/DDBJ databases">
        <title>Finished genome of Venturia effusa.</title>
        <authorList>
            <person name="Young C.A."/>
            <person name="Cox M.P."/>
            <person name="Ganley A.R.D."/>
            <person name="David W.J."/>
        </authorList>
    </citation>
    <scope>NUCLEOTIDE SEQUENCE [LARGE SCALE GENOMIC DNA]</scope>
    <source>
        <strain evidence="19">albino</strain>
    </source>
</reference>
<dbReference type="InterPro" id="IPR015366">
    <property type="entry name" value="S53_propep"/>
</dbReference>
<dbReference type="Proteomes" id="UP000316270">
    <property type="component" value="Chromosome 8"/>
</dbReference>
<dbReference type="Pfam" id="PF09286">
    <property type="entry name" value="Pro-kuma_activ"/>
    <property type="match status" value="1"/>
</dbReference>
<dbReference type="CDD" id="cd04056">
    <property type="entry name" value="Peptidases_S53"/>
    <property type="match status" value="1"/>
</dbReference>
<keyword evidence="10 15" id="KW-0720">Serine protease</keyword>
<dbReference type="SUPFAM" id="SSF52743">
    <property type="entry name" value="Subtilisin-like"/>
    <property type="match status" value="1"/>
</dbReference>
<dbReference type="PANTHER" id="PTHR14218:SF35">
    <property type="entry name" value="PEPTIDASE S53 DOMAIN-CONTAINING PROTEIN"/>
    <property type="match status" value="1"/>
</dbReference>
<keyword evidence="8 16" id="KW-0732">Signal</keyword>
<dbReference type="GO" id="GO:0006508">
    <property type="term" value="P:proteolysis"/>
    <property type="evidence" value="ECO:0007669"/>
    <property type="project" value="UniProtKB-KW"/>
</dbReference>
<dbReference type="InterPro" id="IPR000209">
    <property type="entry name" value="Peptidase_S8/S53_dom"/>
</dbReference>
<feature type="signal peptide" evidence="16">
    <location>
        <begin position="1"/>
        <end position="19"/>
    </location>
</feature>
<keyword evidence="14" id="KW-0325">Glycoprotein</keyword>
<dbReference type="InterPro" id="IPR036852">
    <property type="entry name" value="Peptidase_S8/S53_dom_sf"/>
</dbReference>
<organism evidence="18 19">
    <name type="scientific">Venturia effusa</name>
    <dbReference type="NCBI Taxonomy" id="50376"/>
    <lineage>
        <taxon>Eukaryota</taxon>
        <taxon>Fungi</taxon>
        <taxon>Dikarya</taxon>
        <taxon>Ascomycota</taxon>
        <taxon>Pezizomycotina</taxon>
        <taxon>Dothideomycetes</taxon>
        <taxon>Pleosporomycetidae</taxon>
        <taxon>Venturiales</taxon>
        <taxon>Venturiaceae</taxon>
        <taxon>Venturia</taxon>
    </lineage>
</organism>
<evidence type="ECO:0000256" key="6">
    <source>
        <dbReference type="ARBA" id="ARBA00022670"/>
    </source>
</evidence>
<dbReference type="GO" id="GO:0046872">
    <property type="term" value="F:metal ion binding"/>
    <property type="evidence" value="ECO:0007669"/>
    <property type="project" value="UniProtKB-UniRule"/>
</dbReference>
<evidence type="ECO:0000256" key="5">
    <source>
        <dbReference type="ARBA" id="ARBA00022525"/>
    </source>
</evidence>
<keyword evidence="19" id="KW-1185">Reference proteome</keyword>
<dbReference type="GO" id="GO:0004252">
    <property type="term" value="F:serine-type endopeptidase activity"/>
    <property type="evidence" value="ECO:0007669"/>
    <property type="project" value="UniProtKB-UniRule"/>
</dbReference>
<keyword evidence="5" id="KW-0964">Secreted</keyword>
<dbReference type="InterPro" id="IPR050819">
    <property type="entry name" value="Tripeptidyl-peptidase_I"/>
</dbReference>
<dbReference type="SUPFAM" id="SSF54897">
    <property type="entry name" value="Protease propeptides/inhibitors"/>
    <property type="match status" value="1"/>
</dbReference>
<dbReference type="Gene3D" id="3.40.50.200">
    <property type="entry name" value="Peptidase S8/S53 domain"/>
    <property type="match status" value="1"/>
</dbReference>
<proteinExistence type="predicted"/>
<feature type="binding site" evidence="15">
    <location>
        <position position="581"/>
    </location>
    <ligand>
        <name>Ca(2+)</name>
        <dbReference type="ChEBI" id="CHEBI:29108"/>
    </ligand>
</feature>
<dbReference type="Pfam" id="PF00082">
    <property type="entry name" value="Peptidase_S8"/>
    <property type="match status" value="1"/>
</dbReference>
<dbReference type="CDD" id="cd11377">
    <property type="entry name" value="Pro-peptidase_S53"/>
    <property type="match status" value="1"/>
</dbReference>
<evidence type="ECO:0000313" key="18">
    <source>
        <dbReference type="EMBL" id="QDS72553.1"/>
    </source>
</evidence>
<evidence type="ECO:0000256" key="16">
    <source>
        <dbReference type="SAM" id="SignalP"/>
    </source>
</evidence>
<evidence type="ECO:0000256" key="10">
    <source>
        <dbReference type="ARBA" id="ARBA00022825"/>
    </source>
</evidence>
<feature type="binding site" evidence="15">
    <location>
        <position position="548"/>
    </location>
    <ligand>
        <name>Ca(2+)</name>
        <dbReference type="ChEBI" id="CHEBI:29108"/>
    </ligand>
</feature>
<accession>A0A517LA91</accession>
<feature type="active site" description="Charge relay system" evidence="15">
    <location>
        <position position="291"/>
    </location>
</feature>
<evidence type="ECO:0000256" key="13">
    <source>
        <dbReference type="ARBA" id="ARBA00023145"/>
    </source>
</evidence>
<dbReference type="EMBL" id="CP042192">
    <property type="protein sequence ID" value="QDS72553.1"/>
    <property type="molecule type" value="Genomic_DNA"/>
</dbReference>
<feature type="chain" id="PRO_5021776690" description="tripeptidyl-peptidase II" evidence="16">
    <location>
        <begin position="20"/>
        <end position="607"/>
    </location>
</feature>
<feature type="binding site" evidence="15">
    <location>
        <position position="549"/>
    </location>
    <ligand>
        <name>Ca(2+)</name>
        <dbReference type="ChEBI" id="CHEBI:29108"/>
    </ligand>
</feature>
<comment type="function">
    <text evidence="2">Secreted tripeptidyl-peptidase which degrades proteins at acidic pHs and is involved in virulence.</text>
</comment>
<comment type="cofactor">
    <cofactor evidence="15">
        <name>Ca(2+)</name>
        <dbReference type="ChEBI" id="CHEBI:29108"/>
    </cofactor>
    <text evidence="15">Binds 1 Ca(2+) ion per subunit.</text>
</comment>
<keyword evidence="12" id="KW-0843">Virulence</keyword>
<dbReference type="STRING" id="50376.A0A517LA91"/>
<dbReference type="GO" id="GO:0008240">
    <property type="term" value="F:tripeptidyl-peptidase activity"/>
    <property type="evidence" value="ECO:0007669"/>
    <property type="project" value="UniProtKB-EC"/>
</dbReference>
<name>A0A517LA91_9PEZI</name>
<feature type="active site" description="Charge relay system" evidence="15">
    <location>
        <position position="506"/>
    </location>
</feature>
<dbReference type="FunFam" id="3.40.50.200:FF:000015">
    <property type="entry name" value="Tripeptidyl peptidase A"/>
    <property type="match status" value="1"/>
</dbReference>
<dbReference type="InterPro" id="IPR030400">
    <property type="entry name" value="Sedolisin_dom"/>
</dbReference>
<evidence type="ECO:0000256" key="1">
    <source>
        <dbReference type="ARBA" id="ARBA00001910"/>
    </source>
</evidence>
<keyword evidence="13" id="KW-0865">Zymogen</keyword>
<evidence type="ECO:0000256" key="12">
    <source>
        <dbReference type="ARBA" id="ARBA00023026"/>
    </source>
</evidence>
<protein>
    <recommendedName>
        <fullName evidence="4">tripeptidyl-peptidase II</fullName>
        <ecNumber evidence="4">3.4.14.10</ecNumber>
    </recommendedName>
</protein>
<dbReference type="PANTHER" id="PTHR14218">
    <property type="entry name" value="PROTEASE S8 TRIPEPTIDYL PEPTIDASE I CLN2"/>
    <property type="match status" value="1"/>
</dbReference>
<dbReference type="AlphaFoldDB" id="A0A517LA91"/>
<dbReference type="OrthoDB" id="409122at2759"/>
<evidence type="ECO:0000256" key="11">
    <source>
        <dbReference type="ARBA" id="ARBA00022837"/>
    </source>
</evidence>
<comment type="subcellular location">
    <subcellularLocation>
        <location evidence="3">Secreted</location>
        <location evidence="3">Extracellular space</location>
    </subcellularLocation>
</comment>
<keyword evidence="7 15" id="KW-0479">Metal-binding</keyword>
<keyword evidence="11 15" id="KW-0106">Calcium</keyword>
<sequence length="607" mass="66309">MKLSTVFSSLICMAAVAHAHNNKDMKQFESLRQIPPGWQSIGVPEPGTRMAFKIALKLADQALFDQTLYDLANPAHPRYGKHLGRKELNALVQPAATAVKEVSTWLLQSGVQAADINVDGEWVSFVSTIEQANTMLNTQFHFYQNQNRKSVIKIRTLEYSLPIQLFKHVDLVQPTTRFAQIKPERNAIHDKQSLGTADSVSPPAALAVDCNITITPTCLRDLYNIKGFTPDPQKGGFIGISGFLEEYAQYEDLAQWIPDYAPWAVGANFTWTSINEAPLLQGANDPYDSGEANLDIQYTVGLTHPMRNNFYSTPGRGPLVLDLDQPTQAGNTNEPYLEYLTYLLSVPDEELPHTITTSYGEDEQSLPESYALKICDMFGALTAKGVSFVFSSGDTGVGSACQTNDGLNTTRFLPMFPATCPYVTSVGATRYIDPESALYFSSGGFSDLFPRPEWQDTAVSGYLTQLGSKWQGLYNPEGRGFPDIAAQGRRFRVIDKGELVEYAGTSCSAPTVASIIALVNAALVQSGQPPLGWLNPRLYNDLKGAFTDVMDGGSEGCTGVDMYSGLTTPIVPYASWNATMGWDPVTGLGTPLFDKLLTMAAPGVPYE</sequence>
<evidence type="ECO:0000256" key="8">
    <source>
        <dbReference type="ARBA" id="ARBA00022729"/>
    </source>
</evidence>
<evidence type="ECO:0000313" key="19">
    <source>
        <dbReference type="Proteomes" id="UP000316270"/>
    </source>
</evidence>
<comment type="catalytic activity">
    <reaction evidence="1">
        <text>Release of an N-terminal tripeptide from a polypeptide.</text>
        <dbReference type="EC" id="3.4.14.10"/>
    </reaction>
</comment>
<evidence type="ECO:0000256" key="14">
    <source>
        <dbReference type="ARBA" id="ARBA00023180"/>
    </source>
</evidence>
<evidence type="ECO:0000256" key="15">
    <source>
        <dbReference type="PROSITE-ProRule" id="PRU01032"/>
    </source>
</evidence>
<dbReference type="EC" id="3.4.14.10" evidence="4"/>
<feature type="binding site" evidence="15">
    <location>
        <position position="583"/>
    </location>
    <ligand>
        <name>Ca(2+)</name>
        <dbReference type="ChEBI" id="CHEBI:29108"/>
    </ligand>
</feature>
<evidence type="ECO:0000259" key="17">
    <source>
        <dbReference type="PROSITE" id="PS51695"/>
    </source>
</evidence>
<keyword evidence="6 15" id="KW-0645">Protease</keyword>
<dbReference type="PROSITE" id="PS51695">
    <property type="entry name" value="SEDOLISIN"/>
    <property type="match status" value="1"/>
</dbReference>
<evidence type="ECO:0000256" key="4">
    <source>
        <dbReference type="ARBA" id="ARBA00012462"/>
    </source>
</evidence>
<keyword evidence="9 15" id="KW-0378">Hydrolase</keyword>
<evidence type="ECO:0000256" key="2">
    <source>
        <dbReference type="ARBA" id="ARBA00002451"/>
    </source>
</evidence>
<feature type="active site" description="Charge relay system" evidence="15">
    <location>
        <position position="295"/>
    </location>
</feature>
<evidence type="ECO:0000256" key="3">
    <source>
        <dbReference type="ARBA" id="ARBA00004239"/>
    </source>
</evidence>
<dbReference type="GO" id="GO:0005576">
    <property type="term" value="C:extracellular region"/>
    <property type="evidence" value="ECO:0007669"/>
    <property type="project" value="UniProtKB-SubCell"/>
</dbReference>
<gene>
    <name evidence="18" type="ORF">FKW77_000513</name>
</gene>
<evidence type="ECO:0000256" key="7">
    <source>
        <dbReference type="ARBA" id="ARBA00022723"/>
    </source>
</evidence>